<dbReference type="EMBL" id="KZ107861">
    <property type="protein sequence ID" value="OSS43819.1"/>
    <property type="molecule type" value="Genomic_DNA"/>
</dbReference>
<organism evidence="2 3">
    <name type="scientific">Epicoccum nigrum</name>
    <name type="common">Soil fungus</name>
    <name type="synonym">Epicoccum purpurascens</name>
    <dbReference type="NCBI Taxonomy" id="105696"/>
    <lineage>
        <taxon>Eukaryota</taxon>
        <taxon>Fungi</taxon>
        <taxon>Dikarya</taxon>
        <taxon>Ascomycota</taxon>
        <taxon>Pezizomycotina</taxon>
        <taxon>Dothideomycetes</taxon>
        <taxon>Pleosporomycetidae</taxon>
        <taxon>Pleosporales</taxon>
        <taxon>Pleosporineae</taxon>
        <taxon>Didymellaceae</taxon>
        <taxon>Epicoccum</taxon>
    </lineage>
</organism>
<name>A0A1Y2LJP2_EPING</name>
<gene>
    <name evidence="2" type="ORF">B5807_11634</name>
</gene>
<feature type="region of interest" description="Disordered" evidence="1">
    <location>
        <begin position="1"/>
        <end position="48"/>
    </location>
</feature>
<feature type="compositionally biased region" description="Basic and acidic residues" evidence="1">
    <location>
        <begin position="22"/>
        <end position="40"/>
    </location>
</feature>
<reference evidence="2 3" key="1">
    <citation type="journal article" date="2017" name="Genome Announc.">
        <title>Genome sequence of the saprophytic ascomycete Epicoccum nigrum ICMP 19927 strain isolated from New Zealand.</title>
        <authorList>
            <person name="Fokin M."/>
            <person name="Fleetwood D."/>
            <person name="Weir B.S."/>
            <person name="Villas-Boas S.G."/>
        </authorList>
    </citation>
    <scope>NUCLEOTIDE SEQUENCE [LARGE SCALE GENOMIC DNA]</scope>
    <source>
        <strain evidence="2 3">ICMP 19927</strain>
    </source>
</reference>
<sequence>MAPTIDKRKRYDLRKRPTAPVRRNDRQHKCPRQAEPESARKQPASSERYSVLNEVQTGVSKEASQEASKQVLDRDAITVQNQMASPLLRLPGELRNKIYRLVGEKITLGRRNDDFSIYGKRDLPLLLICRQIKYEVSNLLPVHQVLRMEWGYHRFDLRELYLKHQGRTKPSIRATHEVEIHYTFFGILGFMSDFDPDRDSEPRTTKPELLAMFPELQRIKAFGTQGKVLSAAGLKWLKDLCCGDHSGIQMLIT</sequence>
<keyword evidence="3" id="KW-1185">Reference proteome</keyword>
<evidence type="ECO:0000256" key="1">
    <source>
        <dbReference type="SAM" id="MobiDB-lite"/>
    </source>
</evidence>
<proteinExistence type="predicted"/>
<dbReference type="AlphaFoldDB" id="A0A1Y2LJP2"/>
<evidence type="ECO:0000313" key="2">
    <source>
        <dbReference type="EMBL" id="OSS43819.1"/>
    </source>
</evidence>
<feature type="compositionally biased region" description="Basic residues" evidence="1">
    <location>
        <begin position="7"/>
        <end position="17"/>
    </location>
</feature>
<evidence type="ECO:0000313" key="3">
    <source>
        <dbReference type="Proteomes" id="UP000193240"/>
    </source>
</evidence>
<dbReference type="Proteomes" id="UP000193240">
    <property type="component" value="Unassembled WGS sequence"/>
</dbReference>
<accession>A0A1Y2LJP2</accession>
<protein>
    <submittedName>
        <fullName evidence="2">Uncharacterized protein</fullName>
    </submittedName>
</protein>
<dbReference type="InParanoid" id="A0A1Y2LJP2"/>